<evidence type="ECO:0000259" key="1">
    <source>
        <dbReference type="Pfam" id="PF13880"/>
    </source>
</evidence>
<proteinExistence type="predicted"/>
<dbReference type="Proteomes" id="UP001176940">
    <property type="component" value="Unassembled WGS sequence"/>
</dbReference>
<accession>A0ABN9L1F5</accession>
<dbReference type="Pfam" id="PF13880">
    <property type="entry name" value="Acetyltransf_13"/>
    <property type="match status" value="1"/>
</dbReference>
<protein>
    <recommendedName>
        <fullName evidence="1">N-acetyltransferase ESCO acetyl-transferase domain-containing protein</fullName>
    </recommendedName>
</protein>
<reference evidence="2" key="1">
    <citation type="submission" date="2023-07" db="EMBL/GenBank/DDBJ databases">
        <authorList>
            <person name="Stuckert A."/>
        </authorList>
    </citation>
    <scope>NUCLEOTIDE SEQUENCE</scope>
</reference>
<comment type="caution">
    <text evidence="2">The sequence shown here is derived from an EMBL/GenBank/DDBJ whole genome shotgun (WGS) entry which is preliminary data.</text>
</comment>
<feature type="domain" description="N-acetyltransferase ESCO acetyl-transferase" evidence="1">
    <location>
        <begin position="185"/>
        <end position="214"/>
    </location>
</feature>
<gene>
    <name evidence="2" type="ORF">RIMI_LOCUS3414273</name>
</gene>
<dbReference type="PANTHER" id="PTHR45884">
    <property type="entry name" value="N-ACETYLTRANSFERASE ECO"/>
    <property type="match status" value="1"/>
</dbReference>
<dbReference type="InterPro" id="IPR028009">
    <property type="entry name" value="ESCO_Acetyltransf_dom"/>
</dbReference>
<evidence type="ECO:0000313" key="3">
    <source>
        <dbReference type="Proteomes" id="UP001176940"/>
    </source>
</evidence>
<keyword evidence="3" id="KW-1185">Reference proteome</keyword>
<evidence type="ECO:0000313" key="2">
    <source>
        <dbReference type="EMBL" id="CAJ0928409.1"/>
    </source>
</evidence>
<dbReference type="PANTHER" id="PTHR45884:SF1">
    <property type="entry name" value="N-ACETYLTRANSFERASE ESCO1"/>
    <property type="match status" value="1"/>
</dbReference>
<organism evidence="2 3">
    <name type="scientific">Ranitomeya imitator</name>
    <name type="common">mimic poison frog</name>
    <dbReference type="NCBI Taxonomy" id="111125"/>
    <lineage>
        <taxon>Eukaryota</taxon>
        <taxon>Metazoa</taxon>
        <taxon>Chordata</taxon>
        <taxon>Craniata</taxon>
        <taxon>Vertebrata</taxon>
        <taxon>Euteleostomi</taxon>
        <taxon>Amphibia</taxon>
        <taxon>Batrachia</taxon>
        <taxon>Anura</taxon>
        <taxon>Neobatrachia</taxon>
        <taxon>Hyloidea</taxon>
        <taxon>Dendrobatidae</taxon>
        <taxon>Dendrobatinae</taxon>
        <taxon>Ranitomeya</taxon>
    </lineage>
</organism>
<sequence length="214" mass="24733">MTTKDIHSDLVETLGDSSPPYSTVARWAKEFKLGRTSTEDEHREGRPSTSLNEENVKKVEEVVLADRRVTIRHGWKKERIVAEYPDGKIIMVLPDDPKYALKKVEEIREMVDNDLGFQQVPLRLHSRTKTLLFISSDKKVVGCLIAEHIQWGYRVIEDNITSENCDKDRIISERVKAWCCSTTPEPAICGVSRIWVFSMMRRKKIASRMLECLR</sequence>
<dbReference type="EMBL" id="CAUEEQ010005113">
    <property type="protein sequence ID" value="CAJ0928409.1"/>
    <property type="molecule type" value="Genomic_DNA"/>
</dbReference>
<name>A0ABN9L1F5_9NEOB</name>